<gene>
    <name evidence="2" type="ordered locus">ROD_00431</name>
</gene>
<proteinExistence type="predicted"/>
<sequence>MGIRLRVFCYLYHTLMRQEEQADFGFYCFKINCFVVYLLAFSASDVQYW</sequence>
<reference evidence="2 3" key="1">
    <citation type="journal article" date="2010" name="J. Bacteriol.">
        <title>The Citrobacter rodentium genome sequence reveals convergent evolution with human pathogenic Escherichia coli.</title>
        <authorList>
            <person name="Petty N.K."/>
            <person name="Bulgin R."/>
            <person name="Crepin V.F."/>
            <person name="Cerdeno-Tarraga A.M."/>
            <person name="Schroeder G.N."/>
            <person name="Quail M.A."/>
            <person name="Lennard N."/>
            <person name="Corton C."/>
            <person name="Barron A."/>
            <person name="Clark L."/>
            <person name="Toribio A.L."/>
            <person name="Parkhill J."/>
            <person name="Dougan G."/>
            <person name="Frankel G."/>
            <person name="Thomson N.R."/>
        </authorList>
    </citation>
    <scope>NUCLEOTIDE SEQUENCE [LARGE SCALE GENOMIC DNA]</scope>
    <source>
        <strain evidence="2 3">ICC168</strain>
    </source>
</reference>
<organism evidence="2 3">
    <name type="scientific">Citrobacter rodentium (strain ICC168)</name>
    <name type="common">Citrobacter freundii biotype 4280</name>
    <dbReference type="NCBI Taxonomy" id="637910"/>
    <lineage>
        <taxon>Bacteria</taxon>
        <taxon>Pseudomonadati</taxon>
        <taxon>Pseudomonadota</taxon>
        <taxon>Gammaproteobacteria</taxon>
        <taxon>Enterobacterales</taxon>
        <taxon>Enterobacteriaceae</taxon>
        <taxon>Citrobacter</taxon>
    </lineage>
</organism>
<keyword evidence="1" id="KW-0812">Transmembrane</keyword>
<dbReference type="EMBL" id="FN543502">
    <property type="protein sequence ID" value="CBG86824.1"/>
    <property type="molecule type" value="Genomic_DNA"/>
</dbReference>
<evidence type="ECO:0000256" key="1">
    <source>
        <dbReference type="SAM" id="Phobius"/>
    </source>
</evidence>
<dbReference type="STRING" id="637910.ROD_00431"/>
<keyword evidence="3" id="KW-1185">Reference proteome</keyword>
<dbReference type="HOGENOM" id="CLU_3133881_0_0_6"/>
<evidence type="ECO:0000313" key="2">
    <source>
        <dbReference type="EMBL" id="CBG86824.1"/>
    </source>
</evidence>
<accession>D2TGK5</accession>
<feature type="transmembrane region" description="Helical" evidence="1">
    <location>
        <begin position="24"/>
        <end position="43"/>
    </location>
</feature>
<keyword evidence="1" id="KW-0472">Membrane</keyword>
<protein>
    <submittedName>
        <fullName evidence="2">Membrane protein</fullName>
    </submittedName>
</protein>
<dbReference type="KEGG" id="cro:ROD_00431"/>
<evidence type="ECO:0000313" key="3">
    <source>
        <dbReference type="Proteomes" id="UP000001889"/>
    </source>
</evidence>
<keyword evidence="1" id="KW-1133">Transmembrane helix</keyword>
<dbReference type="Proteomes" id="UP000001889">
    <property type="component" value="Chromosome"/>
</dbReference>
<name>D2TGK5_CITRI</name>
<dbReference type="AlphaFoldDB" id="D2TGK5"/>